<proteinExistence type="predicted"/>
<feature type="domain" description="GIY-YIG" evidence="7">
    <location>
        <begin position="12"/>
        <end position="91"/>
    </location>
</feature>
<dbReference type="PANTHER" id="PTHR30562:SF1">
    <property type="entry name" value="UVRABC SYSTEM PROTEIN C"/>
    <property type="match status" value="1"/>
</dbReference>
<protein>
    <submittedName>
        <fullName evidence="8">Nucleotide excision repair endonuclease</fullName>
    </submittedName>
</protein>
<evidence type="ECO:0000313" key="8">
    <source>
        <dbReference type="EMBL" id="NFA61564.1"/>
    </source>
</evidence>
<dbReference type="InterPro" id="IPR047296">
    <property type="entry name" value="GIY-YIG_UvrC_Cho"/>
</dbReference>
<dbReference type="PROSITE" id="PS50151">
    <property type="entry name" value="UVR"/>
    <property type="match status" value="1"/>
</dbReference>
<dbReference type="InterPro" id="IPR035901">
    <property type="entry name" value="GIY-YIG_endonuc_sf"/>
</dbReference>
<dbReference type="SUPFAM" id="SSF46600">
    <property type="entry name" value="C-terminal UvrC-binding domain of UvrB"/>
    <property type="match status" value="1"/>
</dbReference>
<keyword evidence="8" id="KW-0255">Endonuclease</keyword>
<evidence type="ECO:0000256" key="1">
    <source>
        <dbReference type="ARBA" id="ARBA00022490"/>
    </source>
</evidence>
<dbReference type="Gene3D" id="3.40.1440.10">
    <property type="entry name" value="GIY-YIG endonuclease"/>
    <property type="match status" value="1"/>
</dbReference>
<dbReference type="PANTHER" id="PTHR30562">
    <property type="entry name" value="UVRC/OXIDOREDUCTASE"/>
    <property type="match status" value="1"/>
</dbReference>
<evidence type="ECO:0000256" key="2">
    <source>
        <dbReference type="ARBA" id="ARBA00022763"/>
    </source>
</evidence>
<reference evidence="8 9" key="1">
    <citation type="submission" date="2019-02" db="EMBL/GenBank/DDBJ databases">
        <title>Genome sequencing of Clostridium botulinum clinical isolates.</title>
        <authorList>
            <person name="Brunt J."/>
            <person name="Van Vliet A.H.M."/>
            <person name="Stringer S.C."/>
            <person name="Grant K.A."/>
            <person name="Carter A.C."/>
            <person name="Peck M.W."/>
        </authorList>
    </citation>
    <scope>NUCLEOTIDE SEQUENCE [LARGE SCALE GENOMIC DNA]</scope>
    <source>
        <strain evidence="8 9">R1125/03</strain>
    </source>
</reference>
<keyword evidence="3" id="KW-0228">DNA excision</keyword>
<evidence type="ECO:0000256" key="5">
    <source>
        <dbReference type="ARBA" id="ARBA00023204"/>
    </source>
</evidence>
<accession>A0A6M0T210</accession>
<feature type="non-terminal residue" evidence="8">
    <location>
        <position position="323"/>
    </location>
</feature>
<keyword evidence="4" id="KW-0267">Excision nuclease</keyword>
<dbReference type="FunFam" id="3.40.1440.10:FF:000001">
    <property type="entry name" value="UvrABC system protein C"/>
    <property type="match status" value="1"/>
</dbReference>
<dbReference type="InterPro" id="IPR000305">
    <property type="entry name" value="GIY-YIG_endonuc"/>
</dbReference>
<keyword evidence="8" id="KW-0378">Hydrolase</keyword>
<dbReference type="Pfam" id="PF02151">
    <property type="entry name" value="UVR"/>
    <property type="match status" value="1"/>
</dbReference>
<evidence type="ECO:0000259" key="6">
    <source>
        <dbReference type="PROSITE" id="PS50151"/>
    </source>
</evidence>
<feature type="domain" description="UVR" evidence="6">
    <location>
        <begin position="198"/>
        <end position="233"/>
    </location>
</feature>
<dbReference type="Pfam" id="PF01541">
    <property type="entry name" value="GIY-YIG"/>
    <property type="match status" value="1"/>
</dbReference>
<dbReference type="GO" id="GO:0006289">
    <property type="term" value="P:nucleotide-excision repair"/>
    <property type="evidence" value="ECO:0007669"/>
    <property type="project" value="InterPro"/>
</dbReference>
<dbReference type="GO" id="GO:0004519">
    <property type="term" value="F:endonuclease activity"/>
    <property type="evidence" value="ECO:0007669"/>
    <property type="project" value="UniProtKB-KW"/>
</dbReference>
<dbReference type="InterPro" id="IPR050066">
    <property type="entry name" value="UvrABC_protein_C"/>
</dbReference>
<keyword evidence="5" id="KW-0234">DNA repair</keyword>
<keyword evidence="1" id="KW-0963">Cytoplasm</keyword>
<dbReference type="InterPro" id="IPR036876">
    <property type="entry name" value="UVR_dom_sf"/>
</dbReference>
<keyword evidence="8" id="KW-0540">Nuclease</keyword>
<organism evidence="8 9">
    <name type="scientific">Clostridium botulinum</name>
    <dbReference type="NCBI Taxonomy" id="1491"/>
    <lineage>
        <taxon>Bacteria</taxon>
        <taxon>Bacillati</taxon>
        <taxon>Bacillota</taxon>
        <taxon>Clostridia</taxon>
        <taxon>Eubacteriales</taxon>
        <taxon>Clostridiaceae</taxon>
        <taxon>Clostridium</taxon>
    </lineage>
</organism>
<dbReference type="SUPFAM" id="SSF82771">
    <property type="entry name" value="GIY-YIG endonuclease"/>
    <property type="match status" value="1"/>
</dbReference>
<dbReference type="AlphaFoldDB" id="A0A6M0T210"/>
<dbReference type="InterPro" id="IPR001943">
    <property type="entry name" value="UVR_dom"/>
</dbReference>
<dbReference type="PROSITE" id="PS50164">
    <property type="entry name" value="GIY_YIG"/>
    <property type="match status" value="1"/>
</dbReference>
<dbReference type="EMBL" id="SGJP01000034">
    <property type="protein sequence ID" value="NFA61564.1"/>
    <property type="molecule type" value="Genomic_DNA"/>
</dbReference>
<comment type="caution">
    <text evidence="8">The sequence shown here is derived from an EMBL/GenBank/DDBJ whole genome shotgun (WGS) entry which is preliminary data.</text>
</comment>
<keyword evidence="2" id="KW-0227">DNA damage</keyword>
<evidence type="ECO:0000313" key="9">
    <source>
        <dbReference type="Proteomes" id="UP000473089"/>
    </source>
</evidence>
<gene>
    <name evidence="8" type="ORF">EXM42_14580</name>
</gene>
<evidence type="ECO:0000259" key="7">
    <source>
        <dbReference type="PROSITE" id="PS50164"/>
    </source>
</evidence>
<evidence type="ECO:0000256" key="4">
    <source>
        <dbReference type="ARBA" id="ARBA00022881"/>
    </source>
</evidence>
<dbReference type="Proteomes" id="UP000473089">
    <property type="component" value="Unassembled WGS sequence"/>
</dbReference>
<name>A0A6M0T210_CLOBO</name>
<dbReference type="GO" id="GO:0009380">
    <property type="term" value="C:excinuclease repair complex"/>
    <property type="evidence" value="ECO:0007669"/>
    <property type="project" value="TreeGrafter"/>
</dbReference>
<sequence>MNLKDKAKLLPQSPGIYIMRDSLNNIIYVGKSKNLRKRVYSYFIKSNNVTSKVEKLMKNIKDFQYICTDTELEALLLECTFIKYIKPQYNRLMKNYERYVYIQIDIEDQYPIIKLSSEIIEDNSLYYGPFINYNRIFKFLEGLNEILPLIKCNNYLKEKITCINYAMGKCEGPCIKNVSSKEYKKHINKVINFFHGEKDLIKELEKFMKEYSETLEFEKAKIFKDYIDVFNSVFKEYKHILRLNNYNKFIIIDYIKNSIFKVIFINNHNIEYVDTINMNNMDKKDLEEYFKNIYFKFYLINNKESKNIVTKEFIDYVHIIFSY</sequence>
<dbReference type="Gene3D" id="4.10.860.10">
    <property type="entry name" value="UVR domain"/>
    <property type="match status" value="1"/>
</dbReference>
<dbReference type="CDD" id="cd10434">
    <property type="entry name" value="GIY-YIG_UvrC_Cho"/>
    <property type="match status" value="1"/>
</dbReference>
<evidence type="ECO:0000256" key="3">
    <source>
        <dbReference type="ARBA" id="ARBA00022769"/>
    </source>
</evidence>
<dbReference type="SMART" id="SM00465">
    <property type="entry name" value="GIYc"/>
    <property type="match status" value="1"/>
</dbReference>